<dbReference type="Pfam" id="PF04854">
    <property type="entry name" value="DUF624"/>
    <property type="match status" value="1"/>
</dbReference>
<feature type="transmembrane region" description="Helical" evidence="1">
    <location>
        <begin position="169"/>
        <end position="193"/>
    </location>
</feature>
<feature type="transmembrane region" description="Helical" evidence="1">
    <location>
        <begin position="131"/>
        <end position="157"/>
    </location>
</feature>
<keyword evidence="1" id="KW-1133">Transmembrane helix</keyword>
<feature type="transmembrane region" description="Helical" evidence="1">
    <location>
        <begin position="21"/>
        <end position="45"/>
    </location>
</feature>
<dbReference type="InterPro" id="IPR006938">
    <property type="entry name" value="DUF624"/>
</dbReference>
<feature type="transmembrane region" description="Helical" evidence="1">
    <location>
        <begin position="51"/>
        <end position="75"/>
    </location>
</feature>
<feature type="transmembrane region" description="Helical" evidence="1">
    <location>
        <begin position="105"/>
        <end position="125"/>
    </location>
</feature>
<proteinExistence type="predicted"/>
<keyword evidence="1" id="KW-0812">Transmembrane</keyword>
<organism evidence="2 3">
    <name type="scientific">Pontibacillus salicampi</name>
    <dbReference type="NCBI Taxonomy" id="1449801"/>
    <lineage>
        <taxon>Bacteria</taxon>
        <taxon>Bacillati</taxon>
        <taxon>Bacillota</taxon>
        <taxon>Bacilli</taxon>
        <taxon>Bacillales</taxon>
        <taxon>Bacillaceae</taxon>
        <taxon>Pontibacillus</taxon>
    </lineage>
</organism>
<reference evidence="2 3" key="1">
    <citation type="submission" date="2024-09" db="EMBL/GenBank/DDBJ databases">
        <authorList>
            <person name="Sun Q."/>
            <person name="Mori K."/>
        </authorList>
    </citation>
    <scope>NUCLEOTIDE SEQUENCE [LARGE SCALE GENOMIC DNA]</scope>
    <source>
        <strain evidence="2 3">NCAIM B.02529</strain>
    </source>
</reference>
<evidence type="ECO:0000313" key="3">
    <source>
        <dbReference type="Proteomes" id="UP001589836"/>
    </source>
</evidence>
<sequence>MKNATGVMGGFYTVSEWIMQFSLVNLQWFLFNLPITLLLLNLLYVERVADAVVLLVPILLLLPFIFFPATAAVFAKAREWVRKEEIEGATRSFWSYYKENYKKSMIGGIVFTILWAVLIGDIYYFSAANTVMMNIMFVLAFLLFVFTIHFLSVLVHYDMQWKAVFKQAFLLTLGSPVLFIATVVSVGLILYISTYVFPLIIPFFTCSLVAFLAFSAFYRLHLKLTSTTEG</sequence>
<dbReference type="EMBL" id="JBHLTP010000011">
    <property type="protein sequence ID" value="MFC0524832.1"/>
    <property type="molecule type" value="Genomic_DNA"/>
</dbReference>
<keyword evidence="3" id="KW-1185">Reference proteome</keyword>
<evidence type="ECO:0000256" key="1">
    <source>
        <dbReference type="SAM" id="Phobius"/>
    </source>
</evidence>
<dbReference type="Proteomes" id="UP001589836">
    <property type="component" value="Unassembled WGS sequence"/>
</dbReference>
<protein>
    <submittedName>
        <fullName evidence="2">YesL family protein</fullName>
    </submittedName>
</protein>
<feature type="transmembrane region" description="Helical" evidence="1">
    <location>
        <begin position="199"/>
        <end position="218"/>
    </location>
</feature>
<name>A0ABV6LQZ2_9BACI</name>
<dbReference type="RefSeq" id="WP_377349252.1">
    <property type="nucleotide sequence ID" value="NZ_JBHLTP010000011.1"/>
</dbReference>
<accession>A0ABV6LQZ2</accession>
<comment type="caution">
    <text evidence="2">The sequence shown here is derived from an EMBL/GenBank/DDBJ whole genome shotgun (WGS) entry which is preliminary data.</text>
</comment>
<evidence type="ECO:0000313" key="2">
    <source>
        <dbReference type="EMBL" id="MFC0524832.1"/>
    </source>
</evidence>
<keyword evidence="1" id="KW-0472">Membrane</keyword>
<gene>
    <name evidence="2" type="ORF">ACFFGV_14735</name>
</gene>